<organism evidence="2 3">
    <name type="scientific">Dichanthelium oligosanthes</name>
    <dbReference type="NCBI Taxonomy" id="888268"/>
    <lineage>
        <taxon>Eukaryota</taxon>
        <taxon>Viridiplantae</taxon>
        <taxon>Streptophyta</taxon>
        <taxon>Embryophyta</taxon>
        <taxon>Tracheophyta</taxon>
        <taxon>Spermatophyta</taxon>
        <taxon>Magnoliopsida</taxon>
        <taxon>Liliopsida</taxon>
        <taxon>Poales</taxon>
        <taxon>Poaceae</taxon>
        <taxon>PACMAD clade</taxon>
        <taxon>Panicoideae</taxon>
        <taxon>Panicodae</taxon>
        <taxon>Paniceae</taxon>
        <taxon>Dichantheliinae</taxon>
        <taxon>Dichanthelium</taxon>
    </lineage>
</organism>
<feature type="domain" description="At1g61320/AtMIF1 LRR" evidence="1">
    <location>
        <begin position="81"/>
        <end position="215"/>
    </location>
</feature>
<reference evidence="2 3" key="1">
    <citation type="submission" date="2016-09" db="EMBL/GenBank/DDBJ databases">
        <title>The draft genome of Dichanthelium oligosanthes: A C3 panicoid grass species.</title>
        <authorList>
            <person name="Studer A.J."/>
            <person name="Schnable J.C."/>
            <person name="Brutnell T.P."/>
        </authorList>
    </citation>
    <scope>NUCLEOTIDE SEQUENCE [LARGE SCALE GENOMIC DNA]</scope>
    <source>
        <strain evidence="3">cv. Kellogg 1175</strain>
        <tissue evidence="2">Leaf</tissue>
    </source>
</reference>
<dbReference type="InterPro" id="IPR055357">
    <property type="entry name" value="LRR_At1g61320_AtMIF1"/>
</dbReference>
<proteinExistence type="predicted"/>
<dbReference type="STRING" id="888268.A0A1E5W2R6"/>
<name>A0A1E5W2R6_9POAL</name>
<gene>
    <name evidence="2" type="ORF">BAE44_0007301</name>
</gene>
<sequence>LYPCPNISASYIDKWLLFALKPGIEELAFEMSILEKRAEYNFPCSLLSNEIGGTLQSLRLVSCAFHPRTTLGCCKSLTSLFLRVPCVLQHLNHFHVTECKKLKVIEINASKLSNFVCGENLPQISLGAEVKHITMMGRQPNTMCYARAKLPYFMPAVERLIVESHCEKVKTPMMSSKFLRLKYLDIYLPDFQLYRNDYFCLVSFLDASPALETFVQIPECSHHNLKNVMITSFTSAKSLIELRRHCSECIGTRVHDTGHCL</sequence>
<comment type="caution">
    <text evidence="2">The sequence shown here is derived from an EMBL/GenBank/DDBJ whole genome shotgun (WGS) entry which is preliminary data.</text>
</comment>
<dbReference type="InterPro" id="IPR053772">
    <property type="entry name" value="At1g61320/At1g61330-like"/>
</dbReference>
<protein>
    <recommendedName>
        <fullName evidence="1">At1g61320/AtMIF1 LRR domain-containing protein</fullName>
    </recommendedName>
</protein>
<dbReference type="AlphaFoldDB" id="A0A1E5W2R6"/>
<dbReference type="Proteomes" id="UP000095767">
    <property type="component" value="Unassembled WGS sequence"/>
</dbReference>
<feature type="domain" description="At1g61320/AtMIF1 LRR" evidence="1">
    <location>
        <begin position="216"/>
        <end position="246"/>
    </location>
</feature>
<dbReference type="PANTHER" id="PTHR34145">
    <property type="entry name" value="OS02G0105600 PROTEIN"/>
    <property type="match status" value="1"/>
</dbReference>
<evidence type="ECO:0000313" key="2">
    <source>
        <dbReference type="EMBL" id="OEL31679.1"/>
    </source>
</evidence>
<feature type="non-terminal residue" evidence="2">
    <location>
        <position position="1"/>
    </location>
</feature>
<dbReference type="EMBL" id="LWDX02022928">
    <property type="protein sequence ID" value="OEL31679.1"/>
    <property type="molecule type" value="Genomic_DNA"/>
</dbReference>
<dbReference type="Pfam" id="PF23622">
    <property type="entry name" value="LRR_At1g61320_AtMIF1"/>
    <property type="match status" value="2"/>
</dbReference>
<evidence type="ECO:0000259" key="1">
    <source>
        <dbReference type="Pfam" id="PF23622"/>
    </source>
</evidence>
<dbReference type="PANTHER" id="PTHR34145:SF8">
    <property type="entry name" value="OS05G0538250 PROTEIN"/>
    <property type="match status" value="1"/>
</dbReference>
<dbReference type="OrthoDB" id="673865at2759"/>
<evidence type="ECO:0000313" key="3">
    <source>
        <dbReference type="Proteomes" id="UP000095767"/>
    </source>
</evidence>
<accession>A0A1E5W2R6</accession>
<keyword evidence="3" id="KW-1185">Reference proteome</keyword>